<dbReference type="FunCoup" id="G8ZLB2">
    <property type="interactions" value="71"/>
</dbReference>
<gene>
    <name evidence="3" type="primary">TDEL0A00740</name>
    <name evidence="3" type="ORF">TDEL_0A00740</name>
</gene>
<proteinExistence type="predicted"/>
<feature type="compositionally biased region" description="Basic and acidic residues" evidence="1">
    <location>
        <begin position="1"/>
        <end position="33"/>
    </location>
</feature>
<dbReference type="KEGG" id="tdl:TDEL_0A00740"/>
<dbReference type="HOGENOM" id="CLU_066892_0_0_1"/>
<dbReference type="OrthoDB" id="2021186at2759"/>
<sequence length="281" mass="32141">MDSDLSDLRSEASESSGKGEEFDGELANEKINGDDEDYVDEFEEVKATKPRRTGSRRETSKRGKSTLAEDDDADFDEVIPSRKRTKVSKTVQDEDDEDDLIDEQKVEPGFEDVGFESQEDSEKIDQIDMDEDDDLSVDAGSRLPSRMLDDEDEEETREDTQDSLKPPNKSKMLRSLLGNSQGRKALTEEEVQLKRAENARKRKNLSEKRIEEEKQETINKLLRRRAGKSRSHLPKDDEPEDGSTDAMAFAKPRRPYDSTGMTRTLRKYEQDLYCTVSPNQN</sequence>
<dbReference type="GeneID" id="11503022"/>
<protein>
    <recommendedName>
        <fullName evidence="2">INO80 complex subunit B-like conserved region domain-containing protein</fullName>
    </recommendedName>
</protein>
<dbReference type="GO" id="GO:0031011">
    <property type="term" value="C:Ino80 complex"/>
    <property type="evidence" value="ECO:0007669"/>
    <property type="project" value="EnsemblFungi"/>
</dbReference>
<dbReference type="SMART" id="SM01406">
    <property type="entry name" value="PAPA-1"/>
    <property type="match status" value="1"/>
</dbReference>
<feature type="domain" description="INO80 complex subunit B-like conserved region" evidence="2">
    <location>
        <begin position="190"/>
        <end position="272"/>
    </location>
</feature>
<organism evidence="3 4">
    <name type="scientific">Torulaspora delbrueckii</name>
    <name type="common">Yeast</name>
    <name type="synonym">Candida colliculosa</name>
    <dbReference type="NCBI Taxonomy" id="4950"/>
    <lineage>
        <taxon>Eukaryota</taxon>
        <taxon>Fungi</taxon>
        <taxon>Dikarya</taxon>
        <taxon>Ascomycota</taxon>
        <taxon>Saccharomycotina</taxon>
        <taxon>Saccharomycetes</taxon>
        <taxon>Saccharomycetales</taxon>
        <taxon>Saccharomycetaceae</taxon>
        <taxon>Torulaspora</taxon>
    </lineage>
</organism>
<dbReference type="GO" id="GO:0006338">
    <property type="term" value="P:chromatin remodeling"/>
    <property type="evidence" value="ECO:0007669"/>
    <property type="project" value="EnsemblFungi"/>
</dbReference>
<feature type="compositionally biased region" description="Basic residues" evidence="1">
    <location>
        <begin position="221"/>
        <end position="232"/>
    </location>
</feature>
<dbReference type="Pfam" id="PF04795">
    <property type="entry name" value="PAPA-1"/>
    <property type="match status" value="1"/>
</dbReference>
<feature type="compositionally biased region" description="Acidic residues" evidence="1">
    <location>
        <begin position="127"/>
        <end position="136"/>
    </location>
</feature>
<dbReference type="Proteomes" id="UP000005627">
    <property type="component" value="Chromosome 1"/>
</dbReference>
<accession>G8ZLB2</accession>
<feature type="compositionally biased region" description="Acidic residues" evidence="1">
    <location>
        <begin position="109"/>
        <end position="119"/>
    </location>
</feature>
<evidence type="ECO:0000313" key="4">
    <source>
        <dbReference type="Proteomes" id="UP000005627"/>
    </source>
</evidence>
<dbReference type="RefSeq" id="XP_003678617.1">
    <property type="nucleotide sequence ID" value="XM_003678569.1"/>
</dbReference>
<dbReference type="AlphaFoldDB" id="G8ZLB2"/>
<keyword evidence="4" id="KW-1185">Reference proteome</keyword>
<feature type="compositionally biased region" description="Basic and acidic residues" evidence="1">
    <location>
        <begin position="185"/>
        <end position="217"/>
    </location>
</feature>
<name>G8ZLB2_TORDE</name>
<dbReference type="STRING" id="1076872.G8ZLB2"/>
<evidence type="ECO:0000313" key="3">
    <source>
        <dbReference type="EMBL" id="CCE89406.1"/>
    </source>
</evidence>
<feature type="compositionally biased region" description="Acidic residues" evidence="1">
    <location>
        <begin position="68"/>
        <end position="77"/>
    </location>
</feature>
<dbReference type="EMBL" id="HE616742">
    <property type="protein sequence ID" value="CCE89406.1"/>
    <property type="molecule type" value="Genomic_DNA"/>
</dbReference>
<reference evidence="3 4" key="1">
    <citation type="journal article" date="2011" name="Proc. Natl. Acad. Sci. U.S.A.">
        <title>Evolutionary erosion of yeast sex chromosomes by mating-type switching accidents.</title>
        <authorList>
            <person name="Gordon J.L."/>
            <person name="Armisen D."/>
            <person name="Proux-Wera E."/>
            <person name="Oheigeartaigh S.S."/>
            <person name="Byrne K.P."/>
            <person name="Wolfe K.H."/>
        </authorList>
    </citation>
    <scope>NUCLEOTIDE SEQUENCE [LARGE SCALE GENOMIC DNA]</scope>
    <source>
        <strain evidence="4">ATCC 10662 / CBS 1146 / NBRC 0425 / NCYC 2629 / NRRL Y-866</strain>
    </source>
</reference>
<dbReference type="InterPro" id="IPR006880">
    <property type="entry name" value="INO80B_C"/>
</dbReference>
<dbReference type="InParanoid" id="G8ZLB2"/>
<feature type="region of interest" description="Disordered" evidence="1">
    <location>
        <begin position="1"/>
        <end position="263"/>
    </location>
</feature>
<dbReference type="eggNOG" id="ENOG502S7M7">
    <property type="taxonomic scope" value="Eukaryota"/>
</dbReference>
<evidence type="ECO:0000259" key="2">
    <source>
        <dbReference type="SMART" id="SM01406"/>
    </source>
</evidence>
<evidence type="ECO:0000256" key="1">
    <source>
        <dbReference type="SAM" id="MobiDB-lite"/>
    </source>
</evidence>
<feature type="compositionally biased region" description="Acidic residues" evidence="1">
    <location>
        <begin position="34"/>
        <end position="43"/>
    </location>
</feature>